<dbReference type="InterPro" id="IPR011650">
    <property type="entry name" value="Peptidase_M20_dimer"/>
</dbReference>
<feature type="active site" description="Proton acceptor" evidence="9">
    <location>
        <position position="141"/>
    </location>
</feature>
<dbReference type="EMBL" id="JARK01001340">
    <property type="protein sequence ID" value="EYC31473.1"/>
    <property type="molecule type" value="Genomic_DNA"/>
</dbReference>
<dbReference type="CDD" id="cd05646">
    <property type="entry name" value="M20_AcylaseI_like"/>
    <property type="match status" value="1"/>
</dbReference>
<proteinExistence type="inferred from homology"/>
<dbReference type="GO" id="GO:0006520">
    <property type="term" value="P:amino acid metabolic process"/>
    <property type="evidence" value="ECO:0007669"/>
    <property type="project" value="InterPro"/>
</dbReference>
<dbReference type="Gene3D" id="3.30.70.360">
    <property type="match status" value="1"/>
</dbReference>
<dbReference type="GO" id="GO:0046872">
    <property type="term" value="F:metal ion binding"/>
    <property type="evidence" value="ECO:0007669"/>
    <property type="project" value="UniProtKB-KW"/>
</dbReference>
<dbReference type="Pfam" id="PF01546">
    <property type="entry name" value="Peptidase_M20"/>
    <property type="match status" value="1"/>
</dbReference>
<evidence type="ECO:0000259" key="11">
    <source>
        <dbReference type="Pfam" id="PF07687"/>
    </source>
</evidence>
<keyword evidence="6" id="KW-0378">Hydrolase</keyword>
<comment type="subcellular location">
    <subcellularLocation>
        <location evidence="1">Cytoplasm</location>
    </subcellularLocation>
</comment>
<keyword evidence="5 10" id="KW-0479">Metal-binding</keyword>
<dbReference type="STRING" id="53326.A0A016VXI4"/>
<dbReference type="InterPro" id="IPR036264">
    <property type="entry name" value="Bact_exopeptidase_dim_dom"/>
</dbReference>
<evidence type="ECO:0000256" key="5">
    <source>
        <dbReference type="ARBA" id="ARBA00022723"/>
    </source>
</evidence>
<keyword evidence="4" id="KW-0963">Cytoplasm</keyword>
<dbReference type="InterPro" id="IPR052083">
    <property type="entry name" value="Aminoacylase-1_M20A"/>
</dbReference>
<keyword evidence="7 10" id="KW-0862">Zinc</keyword>
<dbReference type="PANTHER" id="PTHR45892:SF1">
    <property type="entry name" value="AMINOACYLASE-1"/>
    <property type="match status" value="1"/>
</dbReference>
<evidence type="ECO:0000256" key="10">
    <source>
        <dbReference type="PIRSR" id="PIRSR036696-2"/>
    </source>
</evidence>
<dbReference type="InterPro" id="IPR010159">
    <property type="entry name" value="N-acyl_aa_amidohydrolase"/>
</dbReference>
<dbReference type="PANTHER" id="PTHR45892">
    <property type="entry name" value="AMINOACYLASE-1"/>
    <property type="match status" value="1"/>
</dbReference>
<dbReference type="MEROPS" id="M20.973"/>
<feature type="active site" evidence="9">
    <location>
        <position position="75"/>
    </location>
</feature>
<dbReference type="GO" id="GO:0005737">
    <property type="term" value="C:cytoplasm"/>
    <property type="evidence" value="ECO:0007669"/>
    <property type="project" value="UniProtKB-SubCell"/>
</dbReference>
<dbReference type="InterPro" id="IPR001261">
    <property type="entry name" value="ArgE/DapE_CS"/>
</dbReference>
<comment type="cofactor">
    <cofactor evidence="10">
        <name>Zn(2+)</name>
        <dbReference type="ChEBI" id="CHEBI:29105"/>
    </cofactor>
    <text evidence="10">Binds 2 Zn(2+) ions per subunit.</text>
</comment>
<dbReference type="Pfam" id="PF07687">
    <property type="entry name" value="M20_dimer"/>
    <property type="match status" value="1"/>
</dbReference>
<evidence type="ECO:0000313" key="13">
    <source>
        <dbReference type="Proteomes" id="UP000024635"/>
    </source>
</evidence>
<dbReference type="NCBIfam" id="TIGR01880">
    <property type="entry name" value="Ac-peptdase-euk"/>
    <property type="match status" value="1"/>
</dbReference>
<feature type="binding site" evidence="10">
    <location>
        <position position="142"/>
    </location>
    <ligand>
        <name>Zn(2+)</name>
        <dbReference type="ChEBI" id="CHEBI:29105"/>
        <label>2</label>
    </ligand>
</feature>
<name>A0A016VXI4_9BILA</name>
<evidence type="ECO:0000256" key="4">
    <source>
        <dbReference type="ARBA" id="ARBA00022490"/>
    </source>
</evidence>
<dbReference type="Proteomes" id="UP000024635">
    <property type="component" value="Unassembled WGS sequence"/>
</dbReference>
<evidence type="ECO:0000256" key="8">
    <source>
        <dbReference type="ARBA" id="ARBA00029656"/>
    </source>
</evidence>
<gene>
    <name evidence="12" type="primary">Acey_s0004.g2172</name>
    <name evidence="12" type="ORF">Y032_0004g2172</name>
</gene>
<accession>A0A016VXI4</accession>
<dbReference type="Gene3D" id="3.40.630.10">
    <property type="entry name" value="Zn peptidases"/>
    <property type="match status" value="1"/>
</dbReference>
<dbReference type="FunFam" id="1.10.150.900:FF:000001">
    <property type="entry name" value="Aminoacylase-1, putative"/>
    <property type="match status" value="1"/>
</dbReference>
<dbReference type="Gene3D" id="1.10.150.900">
    <property type="match status" value="1"/>
</dbReference>
<feature type="binding site" evidence="10">
    <location>
        <position position="106"/>
    </location>
    <ligand>
        <name>Zn(2+)</name>
        <dbReference type="ChEBI" id="CHEBI:29105"/>
        <label>1</label>
    </ligand>
</feature>
<dbReference type="EC" id="3.5.1.14" evidence="3"/>
<evidence type="ECO:0000313" key="12">
    <source>
        <dbReference type="EMBL" id="EYC31473.1"/>
    </source>
</evidence>
<dbReference type="InterPro" id="IPR002933">
    <property type="entry name" value="Peptidase_M20"/>
</dbReference>
<dbReference type="SUPFAM" id="SSF53187">
    <property type="entry name" value="Zn-dependent exopeptidases"/>
    <property type="match status" value="1"/>
</dbReference>
<dbReference type="FunFam" id="3.30.70.360:FF:000005">
    <property type="entry name" value="Putative Aminoacylase-1"/>
    <property type="match status" value="1"/>
</dbReference>
<protein>
    <recommendedName>
        <fullName evidence="3">N-acyl-aliphatic-L-amino acid amidohydrolase</fullName>
        <ecNumber evidence="3">3.5.1.14</ecNumber>
    </recommendedName>
    <alternativeName>
        <fullName evidence="8">N-acyl-L-amino-acid amidohydrolase</fullName>
    </alternativeName>
</protein>
<comment type="similarity">
    <text evidence="2">Belongs to the peptidase M20A family.</text>
</comment>
<dbReference type="FunFam" id="3.40.630.10:FF:000019">
    <property type="entry name" value="Aminoacylase 1"/>
    <property type="match status" value="1"/>
</dbReference>
<evidence type="ECO:0000256" key="6">
    <source>
        <dbReference type="ARBA" id="ARBA00022801"/>
    </source>
</evidence>
<feature type="binding site" evidence="10">
    <location>
        <position position="382"/>
    </location>
    <ligand>
        <name>Zn(2+)</name>
        <dbReference type="ChEBI" id="CHEBI:29105"/>
        <label>2</label>
    </ligand>
</feature>
<evidence type="ECO:0000256" key="7">
    <source>
        <dbReference type="ARBA" id="ARBA00022833"/>
    </source>
</evidence>
<evidence type="ECO:0000256" key="3">
    <source>
        <dbReference type="ARBA" id="ARBA00011913"/>
    </source>
</evidence>
<dbReference type="AlphaFoldDB" id="A0A016VXI4"/>
<feature type="binding site" evidence="10">
    <location>
        <position position="73"/>
    </location>
    <ligand>
        <name>Zn(2+)</name>
        <dbReference type="ChEBI" id="CHEBI:29105"/>
        <label>1</label>
    </ligand>
</feature>
<sequence>MEDIAVTKFREYLRVNTEQPKPDYAACKTFLFNLADELAIHRYAVETVPGKPFIIMTIPGLQPELESLMLYSHTDVVPTFKDQWKYDPYAAHKDENGDIFARGAQDMKCVGSQYFEAIRRHFQRGKKQWLRTIHIVWGPDEEIGGSEGMAGFCQMDEFKQLNIGFVLDEGLASETAEYKVYYAERCPWWLKVTCTGSPGHGSKFIENTAAEKLHELFTCWGPVLVNFQQKLINTTLAFREKQRKLLESDHTKTLGDVTTLNLTILDGGVQVNVLPEKFTAYFDIRVPPTVDFDAFEKEISDWCQEAGEGVTYEFLQKSENKNMTPTTPDDPWWNAFEKSLRDQNCQFSKEIFTGGTDSRFIRALGYRSIGFSPMNNTPSLLHDHNEYLNEKVFLRGVEIYETLIDNLANIKA</sequence>
<dbReference type="PIRSF" id="PIRSF036696">
    <property type="entry name" value="ACY-1"/>
    <property type="match status" value="1"/>
</dbReference>
<keyword evidence="13" id="KW-1185">Reference proteome</keyword>
<evidence type="ECO:0000256" key="1">
    <source>
        <dbReference type="ARBA" id="ARBA00004496"/>
    </source>
</evidence>
<dbReference type="GO" id="GO:0004046">
    <property type="term" value="F:aminoacylase activity"/>
    <property type="evidence" value="ECO:0007669"/>
    <property type="project" value="UniProtKB-EC"/>
</dbReference>
<dbReference type="SUPFAM" id="SSF55031">
    <property type="entry name" value="Bacterial exopeptidase dimerisation domain"/>
    <property type="match status" value="1"/>
</dbReference>
<reference evidence="13" key="1">
    <citation type="journal article" date="2015" name="Nat. Genet.">
        <title>The genome and transcriptome of the zoonotic hookworm Ancylostoma ceylanicum identify infection-specific gene families.</title>
        <authorList>
            <person name="Schwarz E.M."/>
            <person name="Hu Y."/>
            <person name="Antoshechkin I."/>
            <person name="Miller M.M."/>
            <person name="Sternberg P.W."/>
            <person name="Aroian R.V."/>
        </authorList>
    </citation>
    <scope>NUCLEOTIDE SEQUENCE</scope>
    <source>
        <strain evidence="13">HY135</strain>
    </source>
</reference>
<organism evidence="12 13">
    <name type="scientific">Ancylostoma ceylanicum</name>
    <dbReference type="NCBI Taxonomy" id="53326"/>
    <lineage>
        <taxon>Eukaryota</taxon>
        <taxon>Metazoa</taxon>
        <taxon>Ecdysozoa</taxon>
        <taxon>Nematoda</taxon>
        <taxon>Chromadorea</taxon>
        <taxon>Rhabditida</taxon>
        <taxon>Rhabditina</taxon>
        <taxon>Rhabditomorpha</taxon>
        <taxon>Strongyloidea</taxon>
        <taxon>Ancylostomatidae</taxon>
        <taxon>Ancylostomatinae</taxon>
        <taxon>Ancylostoma</taxon>
    </lineage>
</organism>
<dbReference type="OrthoDB" id="3064516at2759"/>
<comment type="caution">
    <text evidence="12">The sequence shown here is derived from an EMBL/GenBank/DDBJ whole genome shotgun (WGS) entry which is preliminary data.</text>
</comment>
<evidence type="ECO:0000256" key="9">
    <source>
        <dbReference type="PIRSR" id="PIRSR036696-1"/>
    </source>
</evidence>
<evidence type="ECO:0000256" key="2">
    <source>
        <dbReference type="ARBA" id="ARBA00006247"/>
    </source>
</evidence>
<feature type="binding site" evidence="10">
    <location>
        <position position="106"/>
    </location>
    <ligand>
        <name>Zn(2+)</name>
        <dbReference type="ChEBI" id="CHEBI:29105"/>
        <label>2</label>
    </ligand>
</feature>
<feature type="domain" description="Peptidase M20 dimerisation" evidence="11">
    <location>
        <begin position="187"/>
        <end position="308"/>
    </location>
</feature>
<dbReference type="PROSITE" id="PS00758">
    <property type="entry name" value="ARGE_DAPE_CPG2_1"/>
    <property type="match status" value="1"/>
</dbReference>
<feature type="binding site" evidence="10">
    <location>
        <position position="169"/>
    </location>
    <ligand>
        <name>Zn(2+)</name>
        <dbReference type="ChEBI" id="CHEBI:29105"/>
        <label>1</label>
    </ligand>
</feature>